<evidence type="ECO:0000313" key="3">
    <source>
        <dbReference type="Proteomes" id="UP001295423"/>
    </source>
</evidence>
<organism evidence="2 3">
    <name type="scientific">Cylindrotheca closterium</name>
    <dbReference type="NCBI Taxonomy" id="2856"/>
    <lineage>
        <taxon>Eukaryota</taxon>
        <taxon>Sar</taxon>
        <taxon>Stramenopiles</taxon>
        <taxon>Ochrophyta</taxon>
        <taxon>Bacillariophyta</taxon>
        <taxon>Bacillariophyceae</taxon>
        <taxon>Bacillariophycidae</taxon>
        <taxon>Bacillariales</taxon>
        <taxon>Bacillariaceae</taxon>
        <taxon>Cylindrotheca</taxon>
    </lineage>
</organism>
<proteinExistence type="predicted"/>
<keyword evidence="1" id="KW-1133">Transmembrane helix</keyword>
<evidence type="ECO:0000256" key="1">
    <source>
        <dbReference type="SAM" id="Phobius"/>
    </source>
</evidence>
<keyword evidence="1" id="KW-0812">Transmembrane</keyword>
<keyword evidence="3" id="KW-1185">Reference proteome</keyword>
<dbReference type="Proteomes" id="UP001295423">
    <property type="component" value="Unassembled WGS sequence"/>
</dbReference>
<comment type="caution">
    <text evidence="2">The sequence shown here is derived from an EMBL/GenBank/DDBJ whole genome shotgun (WGS) entry which is preliminary data.</text>
</comment>
<reference evidence="2" key="1">
    <citation type="submission" date="2023-08" db="EMBL/GenBank/DDBJ databases">
        <authorList>
            <person name="Audoor S."/>
            <person name="Bilcke G."/>
        </authorList>
    </citation>
    <scope>NUCLEOTIDE SEQUENCE</scope>
</reference>
<keyword evidence="1" id="KW-0472">Membrane</keyword>
<gene>
    <name evidence="2" type="ORF">CYCCA115_LOCUS6762</name>
</gene>
<accession>A0AAD2CMN3</accession>
<dbReference type="EMBL" id="CAKOGP040000857">
    <property type="protein sequence ID" value="CAJ1939842.1"/>
    <property type="molecule type" value="Genomic_DNA"/>
</dbReference>
<dbReference type="AlphaFoldDB" id="A0AAD2CMN3"/>
<protein>
    <submittedName>
        <fullName evidence="2">Uncharacterized protein</fullName>
    </submittedName>
</protein>
<feature type="transmembrane region" description="Helical" evidence="1">
    <location>
        <begin position="12"/>
        <end position="29"/>
    </location>
</feature>
<name>A0AAD2CMN3_9STRA</name>
<evidence type="ECO:0000313" key="2">
    <source>
        <dbReference type="EMBL" id="CAJ1939842.1"/>
    </source>
</evidence>
<sequence>MAGAAIRTSNCLIYTTIYPVSFGWFCLVAETGRQKVKRANASHSTCAGKLGSDPTYWEIHLVELCFEYLPRYWNSSVWCCLFPFQHEGWHGRPGDSYPFNNTPEPPLDA</sequence>